<dbReference type="Gene3D" id="3.40.50.10190">
    <property type="entry name" value="BRCT domain"/>
    <property type="match status" value="1"/>
</dbReference>
<feature type="domain" description="BRCT" evidence="2">
    <location>
        <begin position="170"/>
        <end position="244"/>
    </location>
</feature>
<dbReference type="AlphaFoldDB" id="A0A418Q7M2"/>
<organism evidence="3 4">
    <name type="scientific">Corynebacterium falsenii</name>
    <dbReference type="NCBI Taxonomy" id="108486"/>
    <lineage>
        <taxon>Bacteria</taxon>
        <taxon>Bacillati</taxon>
        <taxon>Actinomycetota</taxon>
        <taxon>Actinomycetes</taxon>
        <taxon>Mycobacteriales</taxon>
        <taxon>Corynebacteriaceae</taxon>
        <taxon>Corynebacterium</taxon>
    </lineage>
</organism>
<proteinExistence type="predicted"/>
<reference evidence="3 4" key="1">
    <citation type="submission" date="2018-09" db="EMBL/GenBank/DDBJ databases">
        <title>Optimization and identification of Corynebacterium falsenii FN1-14 from fish paste.</title>
        <authorList>
            <person name="Daroonpunt R."/>
            <person name="Tanasupawat S."/>
        </authorList>
    </citation>
    <scope>NUCLEOTIDE SEQUENCE [LARGE SCALE GENOMIC DNA]</scope>
    <source>
        <strain evidence="3 4">FN1-14</strain>
    </source>
</reference>
<dbReference type="CDD" id="cd17748">
    <property type="entry name" value="BRCT_DNA_ligase_like"/>
    <property type="match status" value="1"/>
</dbReference>
<dbReference type="Proteomes" id="UP000285278">
    <property type="component" value="Unassembled WGS sequence"/>
</dbReference>
<evidence type="ECO:0000259" key="2">
    <source>
        <dbReference type="PROSITE" id="PS50172"/>
    </source>
</evidence>
<dbReference type="InterPro" id="IPR036420">
    <property type="entry name" value="BRCT_dom_sf"/>
</dbReference>
<dbReference type="InterPro" id="IPR001357">
    <property type="entry name" value="BRCT_dom"/>
</dbReference>
<evidence type="ECO:0000313" key="4">
    <source>
        <dbReference type="Proteomes" id="UP000285278"/>
    </source>
</evidence>
<sequence length="256" mass="27533">MTALPARGAEVTIEPDRIRVQRSELAGSLWPDVDRDPADLIGWYRQSPGNGSVGYIELLFPDATPRINFSPGDEELYRAIDHRLTMLQAGYSLDDVSEQEWIAAASSEAAVSASNNNTDGGDTVAEAGGDHGAKKGAQGGAREGGKKRQPAPWAKVATPDEVPEANKDADIDGPIYGQVVCVTGDVEPYDKGDVWDMIASRGGTVAKNVTKKTTMLIVGEWSSMTTKEKRARELKDKGQEIQIVPFAQFLEMAGKA</sequence>
<evidence type="ECO:0000313" key="3">
    <source>
        <dbReference type="EMBL" id="RIX35296.1"/>
    </source>
</evidence>
<dbReference type="EMBL" id="QXJK01000004">
    <property type="protein sequence ID" value="RIX35296.1"/>
    <property type="molecule type" value="Genomic_DNA"/>
</dbReference>
<gene>
    <name evidence="3" type="ORF">D3M95_05400</name>
</gene>
<feature type="region of interest" description="Disordered" evidence="1">
    <location>
        <begin position="111"/>
        <end position="170"/>
    </location>
</feature>
<keyword evidence="4" id="KW-1185">Reference proteome</keyword>
<dbReference type="SUPFAM" id="SSF52113">
    <property type="entry name" value="BRCT domain"/>
    <property type="match status" value="1"/>
</dbReference>
<dbReference type="RefSeq" id="WP_025402530.1">
    <property type="nucleotide sequence ID" value="NZ_CBCRUA010000003.1"/>
</dbReference>
<evidence type="ECO:0000256" key="1">
    <source>
        <dbReference type="SAM" id="MobiDB-lite"/>
    </source>
</evidence>
<comment type="caution">
    <text evidence="3">The sequence shown here is derived from an EMBL/GenBank/DDBJ whole genome shotgun (WGS) entry which is preliminary data.</text>
</comment>
<accession>A0A418Q7M2</accession>
<dbReference type="PROSITE" id="PS50172">
    <property type="entry name" value="BRCT"/>
    <property type="match status" value="1"/>
</dbReference>
<protein>
    <recommendedName>
        <fullName evidence="2">BRCT domain-containing protein</fullName>
    </recommendedName>
</protein>
<name>A0A418Q7M2_9CORY</name>
<dbReference type="OrthoDB" id="9803913at2"/>